<dbReference type="OrthoDB" id="5862419at2759"/>
<proteinExistence type="predicted"/>
<dbReference type="SUPFAM" id="SSF53649">
    <property type="entry name" value="Alkaline phosphatase-like"/>
    <property type="match status" value="1"/>
</dbReference>
<gene>
    <name evidence="1" type="ORF">OESDEN_09113</name>
</gene>
<dbReference type="PANTHER" id="PTHR10974">
    <property type="entry name" value="FI08016P-RELATED"/>
    <property type="match status" value="1"/>
</dbReference>
<evidence type="ECO:0008006" key="3">
    <source>
        <dbReference type="Google" id="ProtNLM"/>
    </source>
</evidence>
<dbReference type="Pfam" id="PF02995">
    <property type="entry name" value="DUF229"/>
    <property type="match status" value="1"/>
</dbReference>
<protein>
    <recommendedName>
        <fullName evidence="3">Sulfatase N-terminal domain-containing protein</fullName>
    </recommendedName>
</protein>
<reference evidence="1 2" key="1">
    <citation type="submission" date="2014-03" db="EMBL/GenBank/DDBJ databases">
        <title>Draft genome of the hookworm Oesophagostomum dentatum.</title>
        <authorList>
            <person name="Mitreva M."/>
        </authorList>
    </citation>
    <scope>NUCLEOTIDE SEQUENCE [LARGE SCALE GENOMIC DNA]</scope>
    <source>
        <strain evidence="1 2">OD-Hann</strain>
    </source>
</reference>
<evidence type="ECO:0000313" key="1">
    <source>
        <dbReference type="EMBL" id="KHJ91029.1"/>
    </source>
</evidence>
<organism evidence="1 2">
    <name type="scientific">Oesophagostomum dentatum</name>
    <name type="common">Nodular worm</name>
    <dbReference type="NCBI Taxonomy" id="61180"/>
    <lineage>
        <taxon>Eukaryota</taxon>
        <taxon>Metazoa</taxon>
        <taxon>Ecdysozoa</taxon>
        <taxon>Nematoda</taxon>
        <taxon>Chromadorea</taxon>
        <taxon>Rhabditida</taxon>
        <taxon>Rhabditina</taxon>
        <taxon>Rhabditomorpha</taxon>
        <taxon>Strongyloidea</taxon>
        <taxon>Strongylidae</taxon>
        <taxon>Oesophagostomum</taxon>
    </lineage>
</organism>
<evidence type="ECO:0000313" key="2">
    <source>
        <dbReference type="Proteomes" id="UP000053660"/>
    </source>
</evidence>
<dbReference type="Proteomes" id="UP000053660">
    <property type="component" value="Unassembled WGS sequence"/>
</dbReference>
<dbReference type="GO" id="GO:0005615">
    <property type="term" value="C:extracellular space"/>
    <property type="evidence" value="ECO:0007669"/>
    <property type="project" value="TreeGrafter"/>
</dbReference>
<dbReference type="InterPro" id="IPR017850">
    <property type="entry name" value="Alkaline_phosphatase_core_sf"/>
</dbReference>
<accession>A0A0B1T1A8</accession>
<dbReference type="EMBL" id="KN552405">
    <property type="protein sequence ID" value="KHJ91029.1"/>
    <property type="molecule type" value="Genomic_DNA"/>
</dbReference>
<dbReference type="AlphaFoldDB" id="A0A0B1T1A8"/>
<dbReference type="InterPro" id="IPR004245">
    <property type="entry name" value="DUF229"/>
</dbReference>
<name>A0A0B1T1A8_OESDE</name>
<dbReference type="Gene3D" id="3.40.720.10">
    <property type="entry name" value="Alkaline Phosphatase, subunit A"/>
    <property type="match status" value="1"/>
</dbReference>
<keyword evidence="2" id="KW-1185">Reference proteome</keyword>
<dbReference type="PANTHER" id="PTHR10974:SF75">
    <property type="entry name" value="SULFATASE DOMAIN-CONTAINING PROTEIN"/>
    <property type="match status" value="1"/>
</dbReference>
<sequence length="320" mass="37426">MVAHDWCVGIPYYPECMGLKRDEADHMWRPFEVRMLESKSLLRSHDQHCSERHLELLEYTEKFMNAYPGVPKAAQIFPIWLAHDSYKDIYHSDVQFLNFFKRNRHHFDNSILFFMADHGPKGEISKVRLGRYETLNPFLVVSIPKRYRNTPIHEQLRNKTHTLMTPFDLHATLMDILRYQIPAGFNDTSYRDMLPLSKGSSLFREWRGPRNCRTLPIPSQYCLCQYNRTEIKDEDVKSRVGVFLAEQLNAILARAGLSGKCRKQYYGWVLYSVESITHPEDTDSATQLKDGDVLLYEIAVYLNPSQGLFSAESRFTLMMP</sequence>